<evidence type="ECO:0000256" key="9">
    <source>
        <dbReference type="SAM" id="Phobius"/>
    </source>
</evidence>
<comment type="similarity">
    <text evidence="2 8">Belongs to the CPA3 antiporters (TC 2.A.63) subunit F family.</text>
</comment>
<gene>
    <name evidence="10" type="ORF">NVS47_02235</name>
</gene>
<accession>A0ABT1Y0E8</accession>
<organism evidence="10 11">
    <name type="scientific">Dehalobacterium formicoaceticum</name>
    <dbReference type="NCBI Taxonomy" id="51515"/>
    <lineage>
        <taxon>Bacteria</taxon>
        <taxon>Bacillati</taxon>
        <taxon>Bacillota</taxon>
        <taxon>Clostridia</taxon>
        <taxon>Eubacteriales</taxon>
        <taxon>Peptococcaceae</taxon>
        <taxon>Dehalobacterium</taxon>
    </lineage>
</organism>
<keyword evidence="11" id="KW-1185">Reference proteome</keyword>
<reference evidence="10 11" key="1">
    <citation type="submission" date="2022-08" db="EMBL/GenBank/DDBJ databases">
        <title>Proteogenomics of the novel Dehalobacterium formicoaceticum strain EZ94 highlights a key role of methyltransferases during anaerobic dichloromethane degradation.</title>
        <authorList>
            <person name="Wasmund K."/>
        </authorList>
    </citation>
    <scope>NUCLEOTIDE SEQUENCE [LARGE SCALE GENOMIC DNA]</scope>
    <source>
        <strain evidence="10 11">EZ94</strain>
    </source>
</reference>
<evidence type="ECO:0000256" key="6">
    <source>
        <dbReference type="ARBA" id="ARBA00022989"/>
    </source>
</evidence>
<dbReference type="InterPro" id="IPR007208">
    <property type="entry name" value="MrpF/PhaF-like"/>
</dbReference>
<name>A0ABT1Y0E8_9FIRM</name>
<keyword evidence="3 8" id="KW-0813">Transport</keyword>
<keyword evidence="6 9" id="KW-1133">Transmembrane helix</keyword>
<evidence type="ECO:0000256" key="2">
    <source>
        <dbReference type="ARBA" id="ARBA00009212"/>
    </source>
</evidence>
<keyword evidence="7 8" id="KW-0472">Membrane</keyword>
<dbReference type="Proteomes" id="UP001524944">
    <property type="component" value="Unassembled WGS sequence"/>
</dbReference>
<evidence type="ECO:0000256" key="3">
    <source>
        <dbReference type="ARBA" id="ARBA00022448"/>
    </source>
</evidence>
<dbReference type="PANTHER" id="PTHR34702:SF1">
    <property type="entry name" value="NA(+)_H(+) ANTIPORTER SUBUNIT F"/>
    <property type="match status" value="1"/>
</dbReference>
<keyword evidence="8" id="KW-0406">Ion transport</keyword>
<feature type="transmembrane region" description="Helical" evidence="9">
    <location>
        <begin position="37"/>
        <end position="57"/>
    </location>
</feature>
<dbReference type="Pfam" id="PF04066">
    <property type="entry name" value="MrpF_PhaF"/>
    <property type="match status" value="1"/>
</dbReference>
<evidence type="ECO:0000256" key="1">
    <source>
        <dbReference type="ARBA" id="ARBA00004651"/>
    </source>
</evidence>
<dbReference type="RefSeq" id="WP_089609823.1">
    <property type="nucleotide sequence ID" value="NZ_CP022121.1"/>
</dbReference>
<dbReference type="PIRSF" id="PIRSF028784">
    <property type="entry name" value="MrpF"/>
    <property type="match status" value="1"/>
</dbReference>
<evidence type="ECO:0000313" key="10">
    <source>
        <dbReference type="EMBL" id="MCR6544341.1"/>
    </source>
</evidence>
<dbReference type="EMBL" id="JANPWE010000001">
    <property type="protein sequence ID" value="MCR6544341.1"/>
    <property type="molecule type" value="Genomic_DNA"/>
</dbReference>
<comment type="subcellular location">
    <subcellularLocation>
        <location evidence="1 8">Cell membrane</location>
        <topology evidence="1 8">Multi-pass membrane protein</topology>
    </subcellularLocation>
</comment>
<sequence length="94" mass="10453">MLKTILTLSLILISVAISLALFRVIKGPTIPDRVMALDAIGIYLIAAVAMLSVLLNTHAFFDVMLQLGILSFIGTTAYSRYLERGYLIERDHDR</sequence>
<dbReference type="PANTHER" id="PTHR34702">
    <property type="entry name" value="NA(+)/H(+) ANTIPORTER SUBUNIT F1"/>
    <property type="match status" value="1"/>
</dbReference>
<keyword evidence="5 9" id="KW-0812">Transmembrane</keyword>
<dbReference type="NCBIfam" id="NF009248">
    <property type="entry name" value="PRK12600.1"/>
    <property type="match status" value="1"/>
</dbReference>
<feature type="transmembrane region" description="Helical" evidence="9">
    <location>
        <begin position="63"/>
        <end position="82"/>
    </location>
</feature>
<evidence type="ECO:0000256" key="4">
    <source>
        <dbReference type="ARBA" id="ARBA00022475"/>
    </source>
</evidence>
<evidence type="ECO:0000256" key="8">
    <source>
        <dbReference type="PIRNR" id="PIRNR028784"/>
    </source>
</evidence>
<keyword evidence="4 8" id="KW-1003">Cell membrane</keyword>
<comment type="caution">
    <text evidence="10">The sequence shown here is derived from an EMBL/GenBank/DDBJ whole genome shotgun (WGS) entry which is preliminary data.</text>
</comment>
<evidence type="ECO:0000256" key="7">
    <source>
        <dbReference type="ARBA" id="ARBA00023136"/>
    </source>
</evidence>
<proteinExistence type="inferred from homology"/>
<protein>
    <submittedName>
        <fullName evidence="10">Na(+)/H(+) antiporter subunit F1</fullName>
    </submittedName>
</protein>
<evidence type="ECO:0000256" key="5">
    <source>
        <dbReference type="ARBA" id="ARBA00022692"/>
    </source>
</evidence>
<evidence type="ECO:0000313" key="11">
    <source>
        <dbReference type="Proteomes" id="UP001524944"/>
    </source>
</evidence>
<feature type="transmembrane region" description="Helical" evidence="9">
    <location>
        <begin position="6"/>
        <end position="25"/>
    </location>
</feature>
<keyword evidence="8" id="KW-0050">Antiport</keyword>